<evidence type="ECO:0000256" key="3">
    <source>
        <dbReference type="ARBA" id="ARBA00022723"/>
    </source>
</evidence>
<keyword evidence="6" id="KW-0408">Iron</keyword>
<dbReference type="AlphaFoldDB" id="A0A2H0LXT9"/>
<gene>
    <name evidence="9" type="ORF">COV72_04125</name>
</gene>
<evidence type="ECO:0000256" key="4">
    <source>
        <dbReference type="ARBA" id="ARBA00022737"/>
    </source>
</evidence>
<protein>
    <recommendedName>
        <fullName evidence="8">4Fe-4S ferredoxin-type domain-containing protein</fullName>
    </recommendedName>
</protein>
<feature type="domain" description="4Fe-4S ferredoxin-type" evidence="8">
    <location>
        <begin position="4"/>
        <end position="33"/>
    </location>
</feature>
<dbReference type="Gene3D" id="3.30.70.20">
    <property type="match status" value="1"/>
</dbReference>
<evidence type="ECO:0000256" key="2">
    <source>
        <dbReference type="ARBA" id="ARBA00022485"/>
    </source>
</evidence>
<dbReference type="PROSITE" id="PS51379">
    <property type="entry name" value="4FE4S_FER_2"/>
    <property type="match status" value="2"/>
</dbReference>
<name>A0A2H0LXT9_9BACT</name>
<dbReference type="GO" id="GO:0051539">
    <property type="term" value="F:4 iron, 4 sulfur cluster binding"/>
    <property type="evidence" value="ECO:0007669"/>
    <property type="project" value="UniProtKB-KW"/>
</dbReference>
<dbReference type="EMBL" id="PCWA01000063">
    <property type="protein sequence ID" value="PIQ89239.1"/>
    <property type="molecule type" value="Genomic_DNA"/>
</dbReference>
<keyword evidence="4" id="KW-0677">Repeat</keyword>
<evidence type="ECO:0000256" key="1">
    <source>
        <dbReference type="ARBA" id="ARBA00022448"/>
    </source>
</evidence>
<keyword evidence="5" id="KW-0249">Electron transport</keyword>
<dbReference type="Proteomes" id="UP000229641">
    <property type="component" value="Unassembled WGS sequence"/>
</dbReference>
<dbReference type="PANTHER" id="PTHR43687:SF6">
    <property type="entry name" value="L-ASPARTATE SEMIALDEHYDE SULFURTRANSFERASE IRON-SULFUR SUBUNIT"/>
    <property type="match status" value="1"/>
</dbReference>
<keyword evidence="7" id="KW-0411">Iron-sulfur</keyword>
<feature type="domain" description="4Fe-4S ferredoxin-type" evidence="8">
    <location>
        <begin position="34"/>
        <end position="63"/>
    </location>
</feature>
<dbReference type="InterPro" id="IPR017896">
    <property type="entry name" value="4Fe4S_Fe-S-bd"/>
</dbReference>
<evidence type="ECO:0000256" key="5">
    <source>
        <dbReference type="ARBA" id="ARBA00022982"/>
    </source>
</evidence>
<evidence type="ECO:0000256" key="7">
    <source>
        <dbReference type="ARBA" id="ARBA00023014"/>
    </source>
</evidence>
<keyword evidence="1" id="KW-0813">Transport</keyword>
<dbReference type="SUPFAM" id="SSF54862">
    <property type="entry name" value="4Fe-4S ferredoxins"/>
    <property type="match status" value="1"/>
</dbReference>
<dbReference type="PANTHER" id="PTHR43687">
    <property type="entry name" value="ADENYLYLSULFATE REDUCTASE, BETA SUBUNIT"/>
    <property type="match status" value="1"/>
</dbReference>
<reference evidence="9 10" key="1">
    <citation type="submission" date="2017-09" db="EMBL/GenBank/DDBJ databases">
        <title>Depth-based differentiation of microbial function through sediment-hosted aquifers and enrichment of novel symbionts in the deep terrestrial subsurface.</title>
        <authorList>
            <person name="Probst A.J."/>
            <person name="Ladd B."/>
            <person name="Jarett J.K."/>
            <person name="Geller-Mcgrath D.E."/>
            <person name="Sieber C.M."/>
            <person name="Emerson J.B."/>
            <person name="Anantharaman K."/>
            <person name="Thomas B.C."/>
            <person name="Malmstrom R."/>
            <person name="Stieglmeier M."/>
            <person name="Klingl A."/>
            <person name="Woyke T."/>
            <person name="Ryan C.M."/>
            <person name="Banfield J.F."/>
        </authorList>
    </citation>
    <scope>NUCLEOTIDE SEQUENCE [LARGE SCALE GENOMIC DNA]</scope>
    <source>
        <strain evidence="9">CG11_big_fil_rev_8_21_14_0_20_42_13</strain>
    </source>
</reference>
<dbReference type="InterPro" id="IPR050572">
    <property type="entry name" value="Fe-S_Ferredoxin"/>
</dbReference>
<evidence type="ECO:0000313" key="9">
    <source>
        <dbReference type="EMBL" id="PIQ89239.1"/>
    </source>
</evidence>
<evidence type="ECO:0000259" key="8">
    <source>
        <dbReference type="PROSITE" id="PS51379"/>
    </source>
</evidence>
<dbReference type="GO" id="GO:0046872">
    <property type="term" value="F:metal ion binding"/>
    <property type="evidence" value="ECO:0007669"/>
    <property type="project" value="UniProtKB-KW"/>
</dbReference>
<organism evidence="9 10">
    <name type="scientific">Candidatus Ghiorseimicrobium undicola</name>
    <dbReference type="NCBI Taxonomy" id="1974746"/>
    <lineage>
        <taxon>Bacteria</taxon>
        <taxon>Pseudomonadati</taxon>
        <taxon>Candidatus Omnitrophota</taxon>
        <taxon>Candidatus Ghiorseimicrobium</taxon>
    </lineage>
</organism>
<accession>A0A2H0LXT9</accession>
<keyword evidence="2" id="KW-0004">4Fe-4S</keyword>
<evidence type="ECO:0000256" key="6">
    <source>
        <dbReference type="ARBA" id="ARBA00023004"/>
    </source>
</evidence>
<dbReference type="Pfam" id="PF12837">
    <property type="entry name" value="Fer4_6"/>
    <property type="match status" value="1"/>
</dbReference>
<evidence type="ECO:0000313" key="10">
    <source>
        <dbReference type="Proteomes" id="UP000229641"/>
    </source>
</evidence>
<sequence>MKRKIIKIDEEKCNGCGACIPNCAEGALQIMDGKARLIKEIYCDGLGACLGYCPEGAIAIEERNANAFDEEAVKEHKQDKKGG</sequence>
<comment type="caution">
    <text evidence="9">The sequence shown here is derived from an EMBL/GenBank/DDBJ whole genome shotgun (WGS) entry which is preliminary data.</text>
</comment>
<keyword evidence="3" id="KW-0479">Metal-binding</keyword>
<proteinExistence type="predicted"/>